<dbReference type="EMBL" id="KI294946">
    <property type="protein sequence ID" value="ESA03551.1"/>
    <property type="molecule type" value="Genomic_DNA"/>
</dbReference>
<proteinExistence type="predicted"/>
<protein>
    <submittedName>
        <fullName evidence="1">Uncharacterized protein</fullName>
    </submittedName>
</protein>
<organism evidence="1">
    <name type="scientific">Rhizophagus irregularis (strain DAOM 181602 / DAOM 197198 / MUCL 43194)</name>
    <name type="common">Arbuscular mycorrhizal fungus</name>
    <name type="synonym">Glomus intraradices</name>
    <dbReference type="NCBI Taxonomy" id="747089"/>
    <lineage>
        <taxon>Eukaryota</taxon>
        <taxon>Fungi</taxon>
        <taxon>Fungi incertae sedis</taxon>
        <taxon>Mucoromycota</taxon>
        <taxon>Glomeromycotina</taxon>
        <taxon>Glomeromycetes</taxon>
        <taxon>Glomerales</taxon>
        <taxon>Glomeraceae</taxon>
        <taxon>Rhizophagus</taxon>
    </lineage>
</organism>
<accession>U9TJN6</accession>
<dbReference type="AlphaFoldDB" id="U9TJN6"/>
<reference evidence="1" key="1">
    <citation type="submission" date="2013-07" db="EMBL/GenBank/DDBJ databases">
        <title>The genome of an arbuscular mycorrhizal fungus provides insights into the evolution of the oldest plant symbiosis.</title>
        <authorList>
            <consortium name="DOE Joint Genome Institute"/>
            <person name="Tisserant E."/>
            <person name="Malbreil M."/>
            <person name="Kuo A."/>
            <person name="Kohler A."/>
            <person name="Symeonidi A."/>
            <person name="Balestrini R."/>
            <person name="Charron P."/>
            <person name="Duensing N."/>
            <person name="Frei-dit-Frey N."/>
            <person name="Gianinazzi-Pearson V."/>
            <person name="Gilbert B."/>
            <person name="Handa Y."/>
            <person name="Hijri M."/>
            <person name="Kaul R."/>
            <person name="Kawaguchi M."/>
            <person name="Krajinski F."/>
            <person name="Lammers P."/>
            <person name="Lapierre D."/>
            <person name="Masclaux F.G."/>
            <person name="Murat C."/>
            <person name="Morin E."/>
            <person name="Ndikumana S."/>
            <person name="Pagni M."/>
            <person name="Petitpierre D."/>
            <person name="Requena N."/>
            <person name="Rosikiewicz P."/>
            <person name="Riley R."/>
            <person name="Saito K."/>
            <person name="San Clemente H."/>
            <person name="Shapiro H."/>
            <person name="van Tuinen D."/>
            <person name="Becard G."/>
            <person name="Bonfante P."/>
            <person name="Paszkowski U."/>
            <person name="Shachar-Hill Y."/>
            <person name="Young J.P."/>
            <person name="Sanders I.R."/>
            <person name="Henrissat B."/>
            <person name="Rensing S.A."/>
            <person name="Grigoriev I.V."/>
            <person name="Corradi N."/>
            <person name="Roux C."/>
            <person name="Martin F."/>
        </authorList>
    </citation>
    <scope>NUCLEOTIDE SEQUENCE</scope>
    <source>
        <strain evidence="1">DAOM 197198</strain>
    </source>
</reference>
<sequence>MLLFKVLFILHIIFCTIVLYYVKLNLLLYIVFQTVYSYKVEKIVGEEGGVN</sequence>
<name>U9TJN6_RHIID</name>
<dbReference type="HOGENOM" id="CLU_3107602_0_0_1"/>
<evidence type="ECO:0000313" key="1">
    <source>
        <dbReference type="EMBL" id="ESA03551.1"/>
    </source>
</evidence>
<gene>
    <name evidence="1" type="ORF">GLOINDRAFT_5450</name>
</gene>